<comment type="caution">
    <text evidence="2">The sequence shown here is derived from an EMBL/GenBank/DDBJ whole genome shotgun (WGS) entry which is preliminary data.</text>
</comment>
<gene>
    <name evidence="2" type="ORF">R3P38DRAFT_3347477</name>
</gene>
<evidence type="ECO:0000313" key="2">
    <source>
        <dbReference type="EMBL" id="KAK7043308.1"/>
    </source>
</evidence>
<organism evidence="2 3">
    <name type="scientific">Favolaschia claudopus</name>
    <dbReference type="NCBI Taxonomy" id="2862362"/>
    <lineage>
        <taxon>Eukaryota</taxon>
        <taxon>Fungi</taxon>
        <taxon>Dikarya</taxon>
        <taxon>Basidiomycota</taxon>
        <taxon>Agaricomycotina</taxon>
        <taxon>Agaricomycetes</taxon>
        <taxon>Agaricomycetidae</taxon>
        <taxon>Agaricales</taxon>
        <taxon>Marasmiineae</taxon>
        <taxon>Mycenaceae</taxon>
        <taxon>Favolaschia</taxon>
    </lineage>
</organism>
<dbReference type="EMBL" id="JAWWNJ010000012">
    <property type="protein sequence ID" value="KAK7043308.1"/>
    <property type="molecule type" value="Genomic_DNA"/>
</dbReference>
<sequence length="132" mass="14347">MPLQHAAEDLEYINSLPNKVFTAFRSPIITTASTELESTPTRVTLEDNASDASTASRCVKTYTEGKHQVSGSLSGSEHEGVRVKLESKVFRQHFHLIPPLPPSSVIKTATSHNTSDAASKKPSSLKRKADES</sequence>
<feature type="region of interest" description="Disordered" evidence="1">
    <location>
        <begin position="98"/>
        <end position="132"/>
    </location>
</feature>
<name>A0AAW0CWC8_9AGAR</name>
<reference evidence="2 3" key="1">
    <citation type="journal article" date="2024" name="J Genomics">
        <title>Draft genome sequencing and assembly of Favolaschia claudopus CIRM-BRFM 2984 isolated from oak limbs.</title>
        <authorList>
            <person name="Navarro D."/>
            <person name="Drula E."/>
            <person name="Chaduli D."/>
            <person name="Cazenave R."/>
            <person name="Ahrendt S."/>
            <person name="Wang J."/>
            <person name="Lipzen A."/>
            <person name="Daum C."/>
            <person name="Barry K."/>
            <person name="Grigoriev I.V."/>
            <person name="Favel A."/>
            <person name="Rosso M.N."/>
            <person name="Martin F."/>
        </authorList>
    </citation>
    <scope>NUCLEOTIDE SEQUENCE [LARGE SCALE GENOMIC DNA]</scope>
    <source>
        <strain evidence="2 3">CIRM-BRFM 2984</strain>
    </source>
</reference>
<protein>
    <submittedName>
        <fullName evidence="2">Uncharacterized protein</fullName>
    </submittedName>
</protein>
<dbReference type="AlphaFoldDB" id="A0AAW0CWC8"/>
<dbReference type="Proteomes" id="UP001362999">
    <property type="component" value="Unassembled WGS sequence"/>
</dbReference>
<accession>A0AAW0CWC8</accession>
<feature type="compositionally biased region" description="Polar residues" evidence="1">
    <location>
        <begin position="105"/>
        <end position="117"/>
    </location>
</feature>
<keyword evidence="3" id="KW-1185">Reference proteome</keyword>
<evidence type="ECO:0000313" key="3">
    <source>
        <dbReference type="Proteomes" id="UP001362999"/>
    </source>
</evidence>
<proteinExistence type="predicted"/>
<evidence type="ECO:0000256" key="1">
    <source>
        <dbReference type="SAM" id="MobiDB-lite"/>
    </source>
</evidence>